<dbReference type="InterPro" id="IPR047122">
    <property type="entry name" value="Trans-enoyl_RdTase-like"/>
</dbReference>
<evidence type="ECO:0000313" key="2">
    <source>
        <dbReference type="EMBL" id="GMM36892.1"/>
    </source>
</evidence>
<dbReference type="PANTHER" id="PTHR45348:SF2">
    <property type="entry name" value="ZINC-TYPE ALCOHOL DEHYDROGENASE-LIKE PROTEIN C2E1P3.01"/>
    <property type="match status" value="1"/>
</dbReference>
<dbReference type="InterPro" id="IPR013149">
    <property type="entry name" value="ADH-like_C"/>
</dbReference>
<dbReference type="GeneID" id="90074867"/>
<dbReference type="RefSeq" id="XP_064853888.1">
    <property type="nucleotide sequence ID" value="XM_064997816.1"/>
</dbReference>
<dbReference type="InterPro" id="IPR036291">
    <property type="entry name" value="NAD(P)-bd_dom_sf"/>
</dbReference>
<protein>
    <recommendedName>
        <fullName evidence="1">Enoyl reductase (ER) domain-containing protein</fullName>
    </recommendedName>
</protein>
<dbReference type="SUPFAM" id="SSF51735">
    <property type="entry name" value="NAD(P)-binding Rossmann-fold domains"/>
    <property type="match status" value="1"/>
</dbReference>
<dbReference type="InterPro" id="IPR011032">
    <property type="entry name" value="GroES-like_sf"/>
</dbReference>
<dbReference type="AlphaFoldDB" id="A0AAV5QR09"/>
<dbReference type="PANTHER" id="PTHR45348">
    <property type="entry name" value="HYPOTHETICAL OXIDOREDUCTASE (EUROFUNG)"/>
    <property type="match status" value="1"/>
</dbReference>
<dbReference type="SUPFAM" id="SSF50129">
    <property type="entry name" value="GroES-like"/>
    <property type="match status" value="1"/>
</dbReference>
<dbReference type="SMART" id="SM00829">
    <property type="entry name" value="PKS_ER"/>
    <property type="match status" value="1"/>
</dbReference>
<dbReference type="CDD" id="cd08249">
    <property type="entry name" value="enoyl_reductase_like"/>
    <property type="match status" value="1"/>
</dbReference>
<organism evidence="2 3">
    <name type="scientific">Saccharomycopsis crataegensis</name>
    <dbReference type="NCBI Taxonomy" id="43959"/>
    <lineage>
        <taxon>Eukaryota</taxon>
        <taxon>Fungi</taxon>
        <taxon>Dikarya</taxon>
        <taxon>Ascomycota</taxon>
        <taxon>Saccharomycotina</taxon>
        <taxon>Saccharomycetes</taxon>
        <taxon>Saccharomycopsidaceae</taxon>
        <taxon>Saccharomycopsis</taxon>
    </lineage>
</organism>
<feature type="domain" description="Enoyl reductase (ER)" evidence="1">
    <location>
        <begin position="17"/>
        <end position="310"/>
    </location>
</feature>
<dbReference type="Pfam" id="PF00107">
    <property type="entry name" value="ADH_zinc_N"/>
    <property type="match status" value="1"/>
</dbReference>
<dbReference type="Proteomes" id="UP001360560">
    <property type="component" value="Unassembled WGS sequence"/>
</dbReference>
<keyword evidence="3" id="KW-1185">Reference proteome</keyword>
<reference evidence="2 3" key="1">
    <citation type="journal article" date="2023" name="Elife">
        <title>Identification of key yeast species and microbe-microbe interactions impacting larval growth of Drosophila in the wild.</title>
        <authorList>
            <person name="Mure A."/>
            <person name="Sugiura Y."/>
            <person name="Maeda R."/>
            <person name="Honda K."/>
            <person name="Sakurai N."/>
            <person name="Takahashi Y."/>
            <person name="Watada M."/>
            <person name="Katoh T."/>
            <person name="Gotoh A."/>
            <person name="Gotoh Y."/>
            <person name="Taniguchi I."/>
            <person name="Nakamura K."/>
            <person name="Hayashi T."/>
            <person name="Katayama T."/>
            <person name="Uemura T."/>
            <person name="Hattori Y."/>
        </authorList>
    </citation>
    <scope>NUCLEOTIDE SEQUENCE [LARGE SCALE GENOMIC DNA]</scope>
    <source>
        <strain evidence="2 3">SC-9</strain>
    </source>
</reference>
<proteinExistence type="predicted"/>
<dbReference type="Pfam" id="PF08240">
    <property type="entry name" value="ADH_N"/>
    <property type="match status" value="1"/>
</dbReference>
<accession>A0AAV5QR09</accession>
<name>A0AAV5QR09_9ASCO</name>
<dbReference type="InterPro" id="IPR020843">
    <property type="entry name" value="ER"/>
</dbReference>
<sequence>MTSAIPKVHKAAVFSGSDVDGKICEIIETKTLQPSRNMLLVKINSIALNPIDWKRNNVWGGKGNIIGTDASGEVVAVGDGVTGFKPGDSVSSFAHGGYKEDPTRGVFQEYAIVDPCLTIKYHEKLINSDSLNGPAKITTYEGAASINLALVTVGLSMYNSFNASYDKSNQAGKYLLVWGGATTTGFIAIQVARKIFGLRVLAVASKKHHEVLQSVGAEACFDYHDEDVIAKIVAHGGDNIVYGYDTVSSDETLNSTYKCLSTKKPAICENLLNKDESNILEENRRENVTVTHTLSFLAGGETLHLGGITIKPPPDLAEKHLEYWNIIQKYIVDGTIKHAPLKVLPNGLNSVDVGLSLLRNNKVSLEKLIARVADTK</sequence>
<gene>
    <name evidence="2" type="ORF">DASC09_042170</name>
</gene>
<dbReference type="Gene3D" id="3.40.50.720">
    <property type="entry name" value="NAD(P)-binding Rossmann-like Domain"/>
    <property type="match status" value="1"/>
</dbReference>
<dbReference type="InterPro" id="IPR013154">
    <property type="entry name" value="ADH-like_N"/>
</dbReference>
<dbReference type="GO" id="GO:0016651">
    <property type="term" value="F:oxidoreductase activity, acting on NAD(P)H"/>
    <property type="evidence" value="ECO:0007669"/>
    <property type="project" value="InterPro"/>
</dbReference>
<evidence type="ECO:0000313" key="3">
    <source>
        <dbReference type="Proteomes" id="UP001360560"/>
    </source>
</evidence>
<dbReference type="Gene3D" id="3.90.180.10">
    <property type="entry name" value="Medium-chain alcohol dehydrogenases, catalytic domain"/>
    <property type="match status" value="1"/>
</dbReference>
<evidence type="ECO:0000259" key="1">
    <source>
        <dbReference type="SMART" id="SM00829"/>
    </source>
</evidence>
<comment type="caution">
    <text evidence="2">The sequence shown here is derived from an EMBL/GenBank/DDBJ whole genome shotgun (WGS) entry which is preliminary data.</text>
</comment>
<dbReference type="EMBL" id="BTFZ01000011">
    <property type="protein sequence ID" value="GMM36892.1"/>
    <property type="molecule type" value="Genomic_DNA"/>
</dbReference>